<proteinExistence type="predicted"/>
<dbReference type="EMBL" id="JBDODL010000024">
    <property type="protein sequence ID" value="MES1918180.1"/>
    <property type="molecule type" value="Genomic_DNA"/>
</dbReference>
<sequence>MSSPKRDKPRIENFINLDRDRMIEEEFEKRFVLDPFITEVKREPRNLAEVMDECETTEDNRNKVDDTISPMEKMEFLETTHYSMCDFCGKLNTRFLVFSSDFEDLKACEDCKDEVYFNKKERKNIFGH</sequence>
<protein>
    <submittedName>
        <fullName evidence="1">Uncharacterized protein</fullName>
    </submittedName>
</protein>
<dbReference type="Proteomes" id="UP001439008">
    <property type="component" value="Unassembled WGS sequence"/>
</dbReference>
<reference evidence="1 2" key="1">
    <citation type="journal article" date="2024" name="BMC Biol.">
        <title>Comparative genomics of Ascetosporea gives new insight into the evolutionary basis for animal parasitism in Rhizaria.</title>
        <authorList>
            <person name="Hiltunen Thoren M."/>
            <person name="Onut-Brannstrom I."/>
            <person name="Alfjorden A."/>
            <person name="Peckova H."/>
            <person name="Swords F."/>
            <person name="Hooper C."/>
            <person name="Holzer A.S."/>
            <person name="Bass D."/>
            <person name="Burki F."/>
        </authorList>
    </citation>
    <scope>NUCLEOTIDE SEQUENCE [LARGE SCALE GENOMIC DNA]</scope>
    <source>
        <strain evidence="1">20-A016</strain>
    </source>
</reference>
<keyword evidence="2" id="KW-1185">Reference proteome</keyword>
<accession>A0ABV2AEQ4</accession>
<gene>
    <name evidence="1" type="ORF">MHBO_000191</name>
</gene>
<organism evidence="1 2">
    <name type="scientific">Bonamia ostreae</name>
    <dbReference type="NCBI Taxonomy" id="126728"/>
    <lineage>
        <taxon>Eukaryota</taxon>
        <taxon>Sar</taxon>
        <taxon>Rhizaria</taxon>
        <taxon>Endomyxa</taxon>
        <taxon>Ascetosporea</taxon>
        <taxon>Haplosporida</taxon>
        <taxon>Bonamia</taxon>
    </lineage>
</organism>
<name>A0ABV2AEQ4_9EUKA</name>
<evidence type="ECO:0000313" key="1">
    <source>
        <dbReference type="EMBL" id="MES1918180.1"/>
    </source>
</evidence>
<evidence type="ECO:0000313" key="2">
    <source>
        <dbReference type="Proteomes" id="UP001439008"/>
    </source>
</evidence>
<comment type="caution">
    <text evidence="1">The sequence shown here is derived from an EMBL/GenBank/DDBJ whole genome shotgun (WGS) entry which is preliminary data.</text>
</comment>